<dbReference type="PROSITE" id="PS50076">
    <property type="entry name" value="DNAJ_2"/>
    <property type="match status" value="1"/>
</dbReference>
<dbReference type="CDD" id="cd06257">
    <property type="entry name" value="DnaJ"/>
    <property type="match status" value="1"/>
</dbReference>
<dbReference type="InterPro" id="IPR018253">
    <property type="entry name" value="DnaJ_domain_CS"/>
</dbReference>
<comment type="subcellular location">
    <subcellularLocation>
        <location evidence="2">Cytoplasm</location>
    </subcellularLocation>
    <subcellularLocation>
        <location evidence="1">Nucleus</location>
    </subcellularLocation>
</comment>
<dbReference type="GO" id="GO:0005737">
    <property type="term" value="C:cytoplasm"/>
    <property type="evidence" value="ECO:0007669"/>
    <property type="project" value="UniProtKB-SubCell"/>
</dbReference>
<keyword evidence="3" id="KW-0963">Cytoplasm</keyword>
<dbReference type="PANTHER" id="PTHR44313">
    <property type="entry name" value="DNAJ HOMOLOG SUBFAMILY C MEMBER 17"/>
    <property type="match status" value="1"/>
</dbReference>
<evidence type="ECO:0000256" key="2">
    <source>
        <dbReference type="ARBA" id="ARBA00004496"/>
    </source>
</evidence>
<dbReference type="GO" id="GO:0005681">
    <property type="term" value="C:spliceosomal complex"/>
    <property type="evidence" value="ECO:0007669"/>
    <property type="project" value="TreeGrafter"/>
</dbReference>
<dbReference type="Gene3D" id="1.10.287.110">
    <property type="entry name" value="DnaJ domain"/>
    <property type="match status" value="1"/>
</dbReference>
<dbReference type="Proteomes" id="UP001140217">
    <property type="component" value="Unassembled WGS sequence"/>
</dbReference>
<gene>
    <name evidence="8" type="ORF">H4R18_000549</name>
</gene>
<comment type="caution">
    <text evidence="8">The sequence shown here is derived from an EMBL/GenBank/DDBJ whole genome shotgun (WGS) entry which is preliminary data.</text>
</comment>
<reference evidence="8" key="1">
    <citation type="submission" date="2022-07" db="EMBL/GenBank/DDBJ databases">
        <title>Phylogenomic reconstructions and comparative analyses of Kickxellomycotina fungi.</title>
        <authorList>
            <person name="Reynolds N.K."/>
            <person name="Stajich J.E."/>
            <person name="Barry K."/>
            <person name="Grigoriev I.V."/>
            <person name="Crous P."/>
            <person name="Smith M.E."/>
        </authorList>
    </citation>
    <scope>NUCLEOTIDE SEQUENCE</scope>
    <source>
        <strain evidence="8">NBRC 105414</strain>
    </source>
</reference>
<dbReference type="PRINTS" id="PR00625">
    <property type="entry name" value="JDOMAIN"/>
</dbReference>
<keyword evidence="9" id="KW-1185">Reference proteome</keyword>
<keyword evidence="4" id="KW-0143">Chaperone</keyword>
<protein>
    <recommendedName>
        <fullName evidence="7">J domain-containing protein</fullName>
    </recommendedName>
</protein>
<dbReference type="InterPro" id="IPR036869">
    <property type="entry name" value="J_dom_sf"/>
</dbReference>
<evidence type="ECO:0000256" key="1">
    <source>
        <dbReference type="ARBA" id="ARBA00004123"/>
    </source>
</evidence>
<feature type="region of interest" description="Disordered" evidence="6">
    <location>
        <begin position="241"/>
        <end position="263"/>
    </location>
</feature>
<evidence type="ECO:0000256" key="4">
    <source>
        <dbReference type="ARBA" id="ARBA00023186"/>
    </source>
</evidence>
<dbReference type="InterPro" id="IPR052094">
    <property type="entry name" value="Pre-mRNA-splicing_ERAD"/>
</dbReference>
<feature type="domain" description="J" evidence="7">
    <location>
        <begin position="10"/>
        <end position="75"/>
    </location>
</feature>
<dbReference type="AlphaFoldDB" id="A0A9W8HI27"/>
<organism evidence="8 9">
    <name type="scientific">Coemansia javaensis</name>
    <dbReference type="NCBI Taxonomy" id="2761396"/>
    <lineage>
        <taxon>Eukaryota</taxon>
        <taxon>Fungi</taxon>
        <taxon>Fungi incertae sedis</taxon>
        <taxon>Zoopagomycota</taxon>
        <taxon>Kickxellomycotina</taxon>
        <taxon>Kickxellomycetes</taxon>
        <taxon>Kickxellales</taxon>
        <taxon>Kickxellaceae</taxon>
        <taxon>Coemansia</taxon>
    </lineage>
</organism>
<dbReference type="EMBL" id="JANBUL010000011">
    <property type="protein sequence ID" value="KAJ2785466.1"/>
    <property type="molecule type" value="Genomic_DNA"/>
</dbReference>
<name>A0A9W8HI27_9FUNG</name>
<evidence type="ECO:0000313" key="8">
    <source>
        <dbReference type="EMBL" id="KAJ2785466.1"/>
    </source>
</evidence>
<feature type="compositionally biased region" description="Basic and acidic residues" evidence="6">
    <location>
        <begin position="97"/>
        <end position="117"/>
    </location>
</feature>
<dbReference type="PANTHER" id="PTHR44313:SF1">
    <property type="entry name" value="DNAJ HOMOLOG SUBFAMILY C MEMBER 17"/>
    <property type="match status" value="1"/>
</dbReference>
<feature type="region of interest" description="Disordered" evidence="6">
    <location>
        <begin position="140"/>
        <end position="159"/>
    </location>
</feature>
<evidence type="ECO:0000313" key="9">
    <source>
        <dbReference type="Proteomes" id="UP001140217"/>
    </source>
</evidence>
<dbReference type="PROSITE" id="PS00636">
    <property type="entry name" value="DNAJ_1"/>
    <property type="match status" value="1"/>
</dbReference>
<dbReference type="SUPFAM" id="SSF46565">
    <property type="entry name" value="Chaperone J-domain"/>
    <property type="match status" value="1"/>
</dbReference>
<dbReference type="OrthoDB" id="10250354at2759"/>
<dbReference type="GO" id="GO:0000390">
    <property type="term" value="P:spliceosomal complex disassembly"/>
    <property type="evidence" value="ECO:0007669"/>
    <property type="project" value="TreeGrafter"/>
</dbReference>
<proteinExistence type="predicted"/>
<dbReference type="InterPro" id="IPR001623">
    <property type="entry name" value="DnaJ_domain"/>
</dbReference>
<accession>A0A9W8HI27</accession>
<evidence type="ECO:0000256" key="5">
    <source>
        <dbReference type="ARBA" id="ARBA00023242"/>
    </source>
</evidence>
<evidence type="ECO:0000259" key="7">
    <source>
        <dbReference type="PROSITE" id="PS50076"/>
    </source>
</evidence>
<feature type="region of interest" description="Disordered" evidence="6">
    <location>
        <begin position="87"/>
        <end position="117"/>
    </location>
</feature>
<feature type="compositionally biased region" description="Pro residues" evidence="6">
    <location>
        <begin position="246"/>
        <end position="256"/>
    </location>
</feature>
<evidence type="ECO:0000256" key="3">
    <source>
        <dbReference type="ARBA" id="ARBA00022490"/>
    </source>
</evidence>
<dbReference type="Pfam" id="PF00226">
    <property type="entry name" value="DnaJ"/>
    <property type="match status" value="1"/>
</dbReference>
<dbReference type="SMART" id="SM00271">
    <property type="entry name" value="DnaJ"/>
    <property type="match status" value="1"/>
</dbReference>
<sequence length="294" mass="31588">MDADADAEVDAYALLGVAAAAGERELSRAYRAKALQHHPDKNRGDPAAARLFHDVKAAYDLLSDPVRRAAYDERRRALLAKRQRLGALSSQRKRMKSQLERGEQAARDARDAERERAQAVRAEAARFRDEALRDEARRDRAMRDHVRHSRGRPDGEPADDLDRAVRVRWATGSSHDRASLAAAFAPFGALDEVVVAPAAGPRSALLVFRSAAAARALLAAGSADPRISGFECAWAAGARPAETLAGPPPPPPPPPAADERRLPGSGLAFADFEALTLERMRQAGAAAAAPPRQG</sequence>
<evidence type="ECO:0000256" key="6">
    <source>
        <dbReference type="SAM" id="MobiDB-lite"/>
    </source>
</evidence>
<keyword evidence="5" id="KW-0539">Nucleus</keyword>